<dbReference type="Pfam" id="PF13465">
    <property type="entry name" value="zf-H2C2_2"/>
    <property type="match status" value="1"/>
</dbReference>
<reference evidence="17" key="1">
    <citation type="submission" date="2020-03" db="EMBL/GenBank/DDBJ databases">
        <title>Studies in the Genomics of Life Span.</title>
        <authorList>
            <person name="Glass D."/>
        </authorList>
    </citation>
    <scope>NUCLEOTIDE SEQUENCE</scope>
    <source>
        <strain evidence="17">LTLLF</strain>
        <tissue evidence="17">Muscle</tissue>
    </source>
</reference>
<feature type="domain" description="C2H2-type" evidence="15">
    <location>
        <begin position="367"/>
        <end position="394"/>
    </location>
</feature>
<dbReference type="GO" id="GO:0003677">
    <property type="term" value="F:DNA binding"/>
    <property type="evidence" value="ECO:0007669"/>
    <property type="project" value="UniProtKB-KW"/>
</dbReference>
<name>A0A8J6KQ05_MICOH</name>
<dbReference type="FunFam" id="3.30.160.60:FF:000009">
    <property type="entry name" value="zinc finger protein 79 isoform X2"/>
    <property type="match status" value="1"/>
</dbReference>
<dbReference type="GO" id="GO:0008270">
    <property type="term" value="F:zinc ion binding"/>
    <property type="evidence" value="ECO:0007669"/>
    <property type="project" value="UniProtKB-KW"/>
</dbReference>
<dbReference type="AlphaFoldDB" id="A0A8J6KQ05"/>
<dbReference type="FunFam" id="3.30.160.60:FF:000016">
    <property type="entry name" value="zinc finger protein 37 homolog"/>
    <property type="match status" value="1"/>
</dbReference>
<accession>A0A8J6KQ05</accession>
<organism evidence="17 18">
    <name type="scientific">Microtus ochrogaster</name>
    <name type="common">Prairie vole</name>
    <dbReference type="NCBI Taxonomy" id="79684"/>
    <lineage>
        <taxon>Eukaryota</taxon>
        <taxon>Metazoa</taxon>
        <taxon>Chordata</taxon>
        <taxon>Craniata</taxon>
        <taxon>Vertebrata</taxon>
        <taxon>Euteleostomi</taxon>
        <taxon>Mammalia</taxon>
        <taxon>Eutheria</taxon>
        <taxon>Euarchontoglires</taxon>
        <taxon>Glires</taxon>
        <taxon>Rodentia</taxon>
        <taxon>Myomorpha</taxon>
        <taxon>Muroidea</taxon>
        <taxon>Cricetidae</taxon>
        <taxon>Arvicolinae</taxon>
        <taxon>Microtus</taxon>
    </lineage>
</organism>
<gene>
    <name evidence="17" type="ORF">LTLLF_201815</name>
</gene>
<proteinExistence type="inferred from homology"/>
<evidence type="ECO:0000256" key="11">
    <source>
        <dbReference type="ARBA" id="ARBA00023242"/>
    </source>
</evidence>
<evidence type="ECO:0000256" key="12">
    <source>
        <dbReference type="PROSITE-ProRule" id="PRU00042"/>
    </source>
</evidence>
<feature type="domain" description="C2H2-type" evidence="15">
    <location>
        <begin position="227"/>
        <end position="254"/>
    </location>
</feature>
<comment type="function">
    <text evidence="1">May be involved in transcriptional regulation.</text>
</comment>
<keyword evidence="4" id="KW-0479">Metal-binding</keyword>
<sequence>MFREATALACPAPKGQNGLSFVKVEEENVWRQDFSLQGNLQRQEVFRQQFRQFGYSDFTGPREALNQLQKLCQQWLRPEERSKEQILELLVLEQFVAILPMELQAWVQERRPGNGEEAVTLLEELEREFDEPKQQQRGIDDASNKTSPLSSQESYFSLASFNKKPPTEQNTFKCNEGEGILSLNHGTAQSRTHTGKLLYECLDCGKAFCHRSKLIRHQRSHTGERPYACKECGKAFGFRADLVRHQRIHSGEKPYECCDCGKAFRGSSGLIRHRRIHTGEKPYGCEECGKAFSQSSTLIQHKKIHSGDKGYACTECGKAFRRSSVLREHERIHTGEKPYECNECEKSFNQSSALTQHQRTHSGEKPYECYECRKIFRHRSGLMQHQRAHTRVQLCG</sequence>
<keyword evidence="5" id="KW-0677">Repeat</keyword>
<keyword evidence="6 12" id="KW-0863">Zinc-finger</keyword>
<evidence type="ECO:0000256" key="8">
    <source>
        <dbReference type="ARBA" id="ARBA00023015"/>
    </source>
</evidence>
<dbReference type="Gene3D" id="3.30.160.60">
    <property type="entry name" value="Classic Zinc Finger"/>
    <property type="match status" value="7"/>
</dbReference>
<dbReference type="InterPro" id="IPR038269">
    <property type="entry name" value="SCAN_sf"/>
</dbReference>
<feature type="domain" description="SCAN box" evidence="16">
    <location>
        <begin position="47"/>
        <end position="129"/>
    </location>
</feature>
<dbReference type="EMBL" id="JAATJU010027600">
    <property type="protein sequence ID" value="KAH0500287.1"/>
    <property type="molecule type" value="Genomic_DNA"/>
</dbReference>
<dbReference type="FunFam" id="3.30.160.60:FF:002254">
    <property type="entry name" value="Zinc finger protein 540"/>
    <property type="match status" value="1"/>
</dbReference>
<dbReference type="FunFam" id="1.10.4020.10:FF:000001">
    <property type="entry name" value="zinc finger protein 263 isoform X1"/>
    <property type="match status" value="1"/>
</dbReference>
<evidence type="ECO:0000313" key="18">
    <source>
        <dbReference type="Proteomes" id="UP000710432"/>
    </source>
</evidence>
<feature type="domain" description="C2H2-type" evidence="15">
    <location>
        <begin position="283"/>
        <end position="310"/>
    </location>
</feature>
<dbReference type="PROSITE" id="PS50157">
    <property type="entry name" value="ZINC_FINGER_C2H2_2"/>
    <property type="match status" value="7"/>
</dbReference>
<dbReference type="InterPro" id="IPR036236">
    <property type="entry name" value="Znf_C2H2_sf"/>
</dbReference>
<dbReference type="SMART" id="SM00355">
    <property type="entry name" value="ZnF_C2H2"/>
    <property type="match status" value="7"/>
</dbReference>
<evidence type="ECO:0000256" key="7">
    <source>
        <dbReference type="ARBA" id="ARBA00022833"/>
    </source>
</evidence>
<keyword evidence="7" id="KW-0862">Zinc</keyword>
<feature type="domain" description="C2H2-type" evidence="15">
    <location>
        <begin position="339"/>
        <end position="366"/>
    </location>
</feature>
<keyword evidence="10" id="KW-0804">Transcription</keyword>
<dbReference type="InterPro" id="IPR050758">
    <property type="entry name" value="Znf_C2H2-type"/>
</dbReference>
<evidence type="ECO:0000256" key="9">
    <source>
        <dbReference type="ARBA" id="ARBA00023125"/>
    </source>
</evidence>
<feature type="domain" description="C2H2-type" evidence="15">
    <location>
        <begin position="311"/>
        <end position="338"/>
    </location>
</feature>
<feature type="compositionally biased region" description="Basic and acidic residues" evidence="14">
    <location>
        <begin position="130"/>
        <end position="143"/>
    </location>
</feature>
<comment type="similarity">
    <text evidence="3">Belongs to the krueppel C2H2-type zinc-finger protein family.</text>
</comment>
<evidence type="ECO:0000313" key="17">
    <source>
        <dbReference type="EMBL" id="KAH0500287.1"/>
    </source>
</evidence>
<evidence type="ECO:0000256" key="13">
    <source>
        <dbReference type="PROSITE-ProRule" id="PRU00187"/>
    </source>
</evidence>
<keyword evidence="11 13" id="KW-0539">Nucleus</keyword>
<dbReference type="Pfam" id="PF02023">
    <property type="entry name" value="SCAN"/>
    <property type="match status" value="1"/>
</dbReference>
<evidence type="ECO:0000256" key="3">
    <source>
        <dbReference type="ARBA" id="ARBA00006991"/>
    </source>
</evidence>
<evidence type="ECO:0000259" key="16">
    <source>
        <dbReference type="PROSITE" id="PS50804"/>
    </source>
</evidence>
<comment type="subcellular location">
    <subcellularLocation>
        <location evidence="2 13">Nucleus</location>
    </subcellularLocation>
</comment>
<evidence type="ECO:0000256" key="1">
    <source>
        <dbReference type="ARBA" id="ARBA00003767"/>
    </source>
</evidence>
<dbReference type="Gene3D" id="1.10.4020.10">
    <property type="entry name" value="DNA breaking-rejoining enzymes"/>
    <property type="match status" value="1"/>
</dbReference>
<comment type="caution">
    <text evidence="17">The sequence shown here is derived from an EMBL/GenBank/DDBJ whole genome shotgun (WGS) entry which is preliminary data.</text>
</comment>
<feature type="domain" description="C2H2-type" evidence="15">
    <location>
        <begin position="199"/>
        <end position="226"/>
    </location>
</feature>
<dbReference type="FunFam" id="3.30.160.60:FF:000023">
    <property type="entry name" value="zinc finger protein 37 homolog"/>
    <property type="match status" value="1"/>
</dbReference>
<dbReference type="FunFam" id="3.30.160.60:FF:000352">
    <property type="entry name" value="zinc finger protein 3 homolog"/>
    <property type="match status" value="2"/>
</dbReference>
<evidence type="ECO:0000256" key="4">
    <source>
        <dbReference type="ARBA" id="ARBA00022723"/>
    </source>
</evidence>
<dbReference type="Pfam" id="PF00096">
    <property type="entry name" value="zf-C2H2"/>
    <property type="match status" value="5"/>
</dbReference>
<evidence type="ECO:0000256" key="10">
    <source>
        <dbReference type="ARBA" id="ARBA00023163"/>
    </source>
</evidence>
<dbReference type="SUPFAM" id="SSF47353">
    <property type="entry name" value="Retrovirus capsid dimerization domain-like"/>
    <property type="match status" value="1"/>
</dbReference>
<feature type="region of interest" description="Disordered" evidence="14">
    <location>
        <begin position="127"/>
        <end position="149"/>
    </location>
</feature>
<dbReference type="SMART" id="SM00431">
    <property type="entry name" value="SCAN"/>
    <property type="match status" value="1"/>
</dbReference>
<protein>
    <submittedName>
        <fullName evidence="17">Zinc finger and SCAN domain-containing protein 30</fullName>
    </submittedName>
</protein>
<feature type="domain" description="C2H2-type" evidence="15">
    <location>
        <begin position="255"/>
        <end position="282"/>
    </location>
</feature>
<dbReference type="PROSITE" id="PS00028">
    <property type="entry name" value="ZINC_FINGER_C2H2_1"/>
    <property type="match status" value="7"/>
</dbReference>
<dbReference type="PANTHER" id="PTHR23234:SF8">
    <property type="entry name" value="C2H2-TYPE DOMAIN-CONTAINING PROTEIN"/>
    <property type="match status" value="1"/>
</dbReference>
<evidence type="ECO:0000256" key="5">
    <source>
        <dbReference type="ARBA" id="ARBA00022737"/>
    </source>
</evidence>
<evidence type="ECO:0000256" key="14">
    <source>
        <dbReference type="SAM" id="MobiDB-lite"/>
    </source>
</evidence>
<evidence type="ECO:0000259" key="15">
    <source>
        <dbReference type="PROSITE" id="PS50157"/>
    </source>
</evidence>
<evidence type="ECO:0000256" key="6">
    <source>
        <dbReference type="ARBA" id="ARBA00022771"/>
    </source>
</evidence>
<dbReference type="Proteomes" id="UP000710432">
    <property type="component" value="Unassembled WGS sequence"/>
</dbReference>
<dbReference type="FunFam" id="3.30.160.60:FF:002343">
    <property type="entry name" value="Zinc finger protein 33A"/>
    <property type="match status" value="1"/>
</dbReference>
<dbReference type="PANTHER" id="PTHR23234">
    <property type="entry name" value="ZNF44 PROTEIN"/>
    <property type="match status" value="1"/>
</dbReference>
<dbReference type="SUPFAM" id="SSF57667">
    <property type="entry name" value="beta-beta-alpha zinc fingers"/>
    <property type="match status" value="4"/>
</dbReference>
<keyword evidence="8" id="KW-0805">Transcription regulation</keyword>
<dbReference type="PROSITE" id="PS50804">
    <property type="entry name" value="SCAN_BOX"/>
    <property type="match status" value="1"/>
</dbReference>
<dbReference type="InterPro" id="IPR003309">
    <property type="entry name" value="SCAN_dom"/>
</dbReference>
<keyword evidence="9" id="KW-0238">DNA-binding</keyword>
<dbReference type="InterPro" id="IPR013087">
    <property type="entry name" value="Znf_C2H2_type"/>
</dbReference>
<evidence type="ECO:0000256" key="2">
    <source>
        <dbReference type="ARBA" id="ARBA00004123"/>
    </source>
</evidence>
<dbReference type="CDD" id="cd07936">
    <property type="entry name" value="SCAN"/>
    <property type="match status" value="1"/>
</dbReference>
<dbReference type="GO" id="GO:0005634">
    <property type="term" value="C:nucleus"/>
    <property type="evidence" value="ECO:0007669"/>
    <property type="project" value="UniProtKB-SubCell"/>
</dbReference>